<comment type="caution">
    <text evidence="9">The sequence shown here is derived from an EMBL/GenBank/DDBJ whole genome shotgun (WGS) entry which is preliminary data.</text>
</comment>
<dbReference type="Proteomes" id="UP000283745">
    <property type="component" value="Unassembled WGS sequence"/>
</dbReference>
<dbReference type="InterPro" id="IPR018368">
    <property type="entry name" value="ClpA/B_CS1"/>
</dbReference>
<evidence type="ECO:0000256" key="4">
    <source>
        <dbReference type="ARBA" id="ARBA00023186"/>
    </source>
</evidence>
<proteinExistence type="inferred from homology"/>
<dbReference type="SUPFAM" id="SSF52540">
    <property type="entry name" value="P-loop containing nucleoside triphosphate hydrolases"/>
    <property type="match status" value="2"/>
</dbReference>
<dbReference type="InterPro" id="IPR003959">
    <property type="entry name" value="ATPase_AAA_core"/>
</dbReference>
<dbReference type="InterPro" id="IPR004176">
    <property type="entry name" value="Clp_R_N"/>
</dbReference>
<dbReference type="GO" id="GO:0016887">
    <property type="term" value="F:ATP hydrolysis activity"/>
    <property type="evidence" value="ECO:0007669"/>
    <property type="project" value="InterPro"/>
</dbReference>
<dbReference type="InterPro" id="IPR028299">
    <property type="entry name" value="ClpA/B_CS2"/>
</dbReference>
<dbReference type="SMART" id="SM01086">
    <property type="entry name" value="ClpB_D2-small"/>
    <property type="match status" value="1"/>
</dbReference>
<dbReference type="InterPro" id="IPR036628">
    <property type="entry name" value="Clp_N_dom_sf"/>
</dbReference>
<dbReference type="RefSeq" id="WP_118049605.1">
    <property type="nucleotide sequence ID" value="NZ_CABJFK010000008.1"/>
</dbReference>
<name>A0A414J4K4_9FIRM</name>
<comment type="similarity">
    <text evidence="6">Belongs to the ClpA/ClpB family.</text>
</comment>
<dbReference type="GO" id="GO:0034605">
    <property type="term" value="P:cellular response to heat"/>
    <property type="evidence" value="ECO:0007669"/>
    <property type="project" value="TreeGrafter"/>
</dbReference>
<feature type="domain" description="Clp R" evidence="8">
    <location>
        <begin position="2"/>
        <end position="146"/>
    </location>
</feature>
<dbReference type="InterPro" id="IPR050130">
    <property type="entry name" value="ClpA_ClpB"/>
</dbReference>
<dbReference type="Pfam" id="PF10431">
    <property type="entry name" value="ClpB_D2-small"/>
    <property type="match status" value="1"/>
</dbReference>
<dbReference type="EMBL" id="QSKF01000008">
    <property type="protein sequence ID" value="RHE39369.1"/>
    <property type="molecule type" value="Genomic_DNA"/>
</dbReference>
<dbReference type="SMART" id="SM00382">
    <property type="entry name" value="AAA"/>
    <property type="match status" value="2"/>
</dbReference>
<dbReference type="Pfam" id="PF07724">
    <property type="entry name" value="AAA_2"/>
    <property type="match status" value="1"/>
</dbReference>
<dbReference type="PANTHER" id="PTHR11638:SF18">
    <property type="entry name" value="HEAT SHOCK PROTEIN 104"/>
    <property type="match status" value="1"/>
</dbReference>
<dbReference type="Gene3D" id="3.40.50.300">
    <property type="entry name" value="P-loop containing nucleotide triphosphate hydrolases"/>
    <property type="match status" value="2"/>
</dbReference>
<keyword evidence="1 5" id="KW-0677">Repeat</keyword>
<dbReference type="CDD" id="cd00009">
    <property type="entry name" value="AAA"/>
    <property type="match status" value="1"/>
</dbReference>
<keyword evidence="9" id="KW-0378">Hydrolase</keyword>
<dbReference type="InterPro" id="IPR041546">
    <property type="entry name" value="ClpA/ClpB_AAA_lid"/>
</dbReference>
<keyword evidence="9" id="KW-0645">Protease</keyword>
<dbReference type="FunFam" id="3.40.50.300:FF:000010">
    <property type="entry name" value="Chaperone clpB 1, putative"/>
    <property type="match status" value="1"/>
</dbReference>
<dbReference type="InterPro" id="IPR003593">
    <property type="entry name" value="AAA+_ATPase"/>
</dbReference>
<organism evidence="9 10">
    <name type="scientific">Blautia obeum</name>
    <dbReference type="NCBI Taxonomy" id="40520"/>
    <lineage>
        <taxon>Bacteria</taxon>
        <taxon>Bacillati</taxon>
        <taxon>Bacillota</taxon>
        <taxon>Clostridia</taxon>
        <taxon>Lachnospirales</taxon>
        <taxon>Lachnospiraceae</taxon>
        <taxon>Blautia</taxon>
    </lineage>
</organism>
<dbReference type="InterPro" id="IPR019489">
    <property type="entry name" value="Clp_ATPase_C"/>
</dbReference>
<dbReference type="PROSITE" id="PS00870">
    <property type="entry name" value="CLPAB_1"/>
    <property type="match status" value="1"/>
</dbReference>
<gene>
    <name evidence="9" type="ORF">DW740_11595</name>
</gene>
<dbReference type="Pfam" id="PF02861">
    <property type="entry name" value="Clp_N"/>
    <property type="match status" value="1"/>
</dbReference>
<evidence type="ECO:0000313" key="10">
    <source>
        <dbReference type="Proteomes" id="UP000283745"/>
    </source>
</evidence>
<dbReference type="GO" id="GO:0008233">
    <property type="term" value="F:peptidase activity"/>
    <property type="evidence" value="ECO:0007669"/>
    <property type="project" value="UniProtKB-KW"/>
</dbReference>
<dbReference type="Gene3D" id="1.10.1780.10">
    <property type="entry name" value="Clp, N-terminal domain"/>
    <property type="match status" value="1"/>
</dbReference>
<dbReference type="SUPFAM" id="SSF81923">
    <property type="entry name" value="Double Clp-N motif"/>
    <property type="match status" value="1"/>
</dbReference>
<evidence type="ECO:0000256" key="2">
    <source>
        <dbReference type="ARBA" id="ARBA00022741"/>
    </source>
</evidence>
<evidence type="ECO:0000256" key="6">
    <source>
        <dbReference type="RuleBase" id="RU004432"/>
    </source>
</evidence>
<dbReference type="FunFam" id="3.40.50.300:FF:000025">
    <property type="entry name" value="ATP-dependent Clp protease subunit"/>
    <property type="match status" value="1"/>
</dbReference>
<dbReference type="PANTHER" id="PTHR11638">
    <property type="entry name" value="ATP-DEPENDENT CLP PROTEASE"/>
    <property type="match status" value="1"/>
</dbReference>
<feature type="coiled-coil region" evidence="7">
    <location>
        <begin position="421"/>
        <end position="470"/>
    </location>
</feature>
<evidence type="ECO:0000256" key="3">
    <source>
        <dbReference type="ARBA" id="ARBA00022840"/>
    </source>
</evidence>
<reference evidence="9 10" key="1">
    <citation type="submission" date="2018-08" db="EMBL/GenBank/DDBJ databases">
        <title>A genome reference for cultivated species of the human gut microbiota.</title>
        <authorList>
            <person name="Zou Y."/>
            <person name="Xue W."/>
            <person name="Luo G."/>
        </authorList>
    </citation>
    <scope>NUCLEOTIDE SEQUENCE [LARGE SCALE GENOMIC DNA]</scope>
    <source>
        <strain evidence="9 10">AM28-23</strain>
    </source>
</reference>
<dbReference type="CDD" id="cd19499">
    <property type="entry name" value="RecA-like_ClpB_Hsp104-like"/>
    <property type="match status" value="1"/>
</dbReference>
<dbReference type="InterPro" id="IPR001270">
    <property type="entry name" value="ClpA/B"/>
</dbReference>
<dbReference type="Gene3D" id="4.10.860.10">
    <property type="entry name" value="UVR domain"/>
    <property type="match status" value="1"/>
</dbReference>
<keyword evidence="7" id="KW-0175">Coiled coil</keyword>
<dbReference type="PROSITE" id="PS00871">
    <property type="entry name" value="CLPAB_2"/>
    <property type="match status" value="1"/>
</dbReference>
<dbReference type="GO" id="GO:0006508">
    <property type="term" value="P:proteolysis"/>
    <property type="evidence" value="ECO:0007669"/>
    <property type="project" value="UniProtKB-KW"/>
</dbReference>
<dbReference type="Pfam" id="PF00004">
    <property type="entry name" value="AAA"/>
    <property type="match status" value="1"/>
</dbReference>
<keyword evidence="3 6" id="KW-0067">ATP-binding</keyword>
<evidence type="ECO:0000256" key="7">
    <source>
        <dbReference type="SAM" id="Coils"/>
    </source>
</evidence>
<dbReference type="PRINTS" id="PR00300">
    <property type="entry name" value="CLPPROTEASEA"/>
</dbReference>
<protein>
    <submittedName>
        <fullName evidence="9">ATP-dependent Clp protease ATP-binding subunit</fullName>
    </submittedName>
</protein>
<evidence type="ECO:0000256" key="5">
    <source>
        <dbReference type="PROSITE-ProRule" id="PRU01251"/>
    </source>
</evidence>
<dbReference type="Gene3D" id="1.10.8.60">
    <property type="match status" value="2"/>
</dbReference>
<dbReference type="GO" id="GO:0005524">
    <property type="term" value="F:ATP binding"/>
    <property type="evidence" value="ECO:0007669"/>
    <property type="project" value="UniProtKB-KW"/>
</dbReference>
<dbReference type="PROSITE" id="PS51903">
    <property type="entry name" value="CLP_R"/>
    <property type="match status" value="1"/>
</dbReference>
<accession>A0A414J4K4</accession>
<dbReference type="Pfam" id="PF17871">
    <property type="entry name" value="AAA_lid_9"/>
    <property type="match status" value="1"/>
</dbReference>
<dbReference type="InterPro" id="IPR027417">
    <property type="entry name" value="P-loop_NTPase"/>
</dbReference>
<evidence type="ECO:0000256" key="1">
    <source>
        <dbReference type="ARBA" id="ARBA00022737"/>
    </source>
</evidence>
<sequence>MQDRFTRQALQALKLAKATAQSWKHSYIGTEHILAGLLKEKEGTAGRILEEFGVEEEALEQMINKLIAPSSEILVAERTPVYSPRARKLVELAVHEAENQQENEAGTEHLLLAMLKETDCVATRLLYTMGVNIQKLYTALLNAMGIENPALAEELQNTKAKGQKGSATPTLDQYSRDLTVMAAEGRLDPVVGRDKEIIRLIQILSRRSKNNPCLVGEPGVGKTAIVEGLAQKIVNGMVPDSVKDKRVVVLDMSGMVAGSKYRGEFEERIRNVIDEVRANKGILLFIDELHTIIGAGGAEGALDASNILKPSLSRGEIQLIGATTQEEYRRYIEKDAALERRFQPVTVEEPTEQETLEILKGLRPYYEKHHGVTIEDEALEAAVKMSVRYINDRFLPDKAIDIIDEAASKVQLGGYRSVPEIDQFETEIREILQQKELAIKKADLSMAKELQQRQNEIEEQIQSCKAKEERRNKRKHLTVTENSVADIVSDWTKIPVKKLTGGETKRLAALEKELHKRVIGQDEAVKAVAQAVKRGRVGLKDPHRPIGSFLFLGPTGVGKTELSKALAEAVFGSEQAMIRVDMSEYMEKHSVSKLIGSPPGYVGYDEGGQLSEKVRRNPYSVLLFDEIEKAHPDVFNILLQVLDDGHITDAHGRKVDFKQTIIIMTSNVGAQAIIEPKKLGFMSEKDDRQDYERMKSGVMEEVRRLFKPEFLNRIDEIMVFHPLKKPEIKKIVNILLKNLEKRCDEQLGIELKISESVKDYLAESGFDSKYGARPLRRAIQNRLEDPMANKILDGGIKTGDTVKIQLLKKEIHFVPVREEKVTKGKSKKDVKS</sequence>
<keyword evidence="2 6" id="KW-0547">Nucleotide-binding</keyword>
<dbReference type="AlphaFoldDB" id="A0A414J4K4"/>
<evidence type="ECO:0000259" key="8">
    <source>
        <dbReference type="PROSITE" id="PS51903"/>
    </source>
</evidence>
<evidence type="ECO:0000313" key="9">
    <source>
        <dbReference type="EMBL" id="RHE39369.1"/>
    </source>
</evidence>
<keyword evidence="4 6" id="KW-0143">Chaperone</keyword>
<dbReference type="GO" id="GO:0005737">
    <property type="term" value="C:cytoplasm"/>
    <property type="evidence" value="ECO:0007669"/>
    <property type="project" value="TreeGrafter"/>
</dbReference>